<reference evidence="1" key="1">
    <citation type="journal article" date="2014" name="Front. Microbiol.">
        <title>High frequency of phylogenetically diverse reductive dehalogenase-homologous genes in deep subseafloor sedimentary metagenomes.</title>
        <authorList>
            <person name="Kawai M."/>
            <person name="Futagami T."/>
            <person name="Toyoda A."/>
            <person name="Takaki Y."/>
            <person name="Nishi S."/>
            <person name="Hori S."/>
            <person name="Arai W."/>
            <person name="Tsubouchi T."/>
            <person name="Morono Y."/>
            <person name="Uchiyama I."/>
            <person name="Ito T."/>
            <person name="Fujiyama A."/>
            <person name="Inagaki F."/>
            <person name="Takami H."/>
        </authorList>
    </citation>
    <scope>NUCLEOTIDE SEQUENCE</scope>
    <source>
        <strain evidence="1">Expedition CK06-06</strain>
    </source>
</reference>
<proteinExistence type="predicted"/>
<dbReference type="AlphaFoldDB" id="X1MW31"/>
<protein>
    <submittedName>
        <fullName evidence="1">Uncharacterized protein</fullName>
    </submittedName>
</protein>
<sequence length="126" mass="14500">MLALLLPYIWMGQLTKKASLDAGRAKTEMLFARHFQEKEASETALPTLDNTGAVLDVNNPEMRWIRFTKENGKQLTALTDEQKEMIESLKAQAERDDNILLAKYDKHPAKQLCKNIQSNRYLYKLS</sequence>
<dbReference type="EMBL" id="BARV01028641">
    <property type="protein sequence ID" value="GAI35907.1"/>
    <property type="molecule type" value="Genomic_DNA"/>
</dbReference>
<gene>
    <name evidence="1" type="ORF">S06H3_45807</name>
</gene>
<organism evidence="1">
    <name type="scientific">marine sediment metagenome</name>
    <dbReference type="NCBI Taxonomy" id="412755"/>
    <lineage>
        <taxon>unclassified sequences</taxon>
        <taxon>metagenomes</taxon>
        <taxon>ecological metagenomes</taxon>
    </lineage>
</organism>
<accession>X1MW31</accession>
<comment type="caution">
    <text evidence="1">The sequence shown here is derived from an EMBL/GenBank/DDBJ whole genome shotgun (WGS) entry which is preliminary data.</text>
</comment>
<name>X1MW31_9ZZZZ</name>
<evidence type="ECO:0000313" key="1">
    <source>
        <dbReference type="EMBL" id="GAI35907.1"/>
    </source>
</evidence>